<evidence type="ECO:0000256" key="1">
    <source>
        <dbReference type="SAM" id="Phobius"/>
    </source>
</evidence>
<dbReference type="GO" id="GO:0006516">
    <property type="term" value="P:glycoprotein catabolic process"/>
    <property type="evidence" value="ECO:0007669"/>
    <property type="project" value="TreeGrafter"/>
</dbReference>
<dbReference type="SUPFAM" id="SSF49299">
    <property type="entry name" value="PKD domain"/>
    <property type="match status" value="1"/>
</dbReference>
<dbReference type="PROSITE" id="PS51318">
    <property type="entry name" value="TAT"/>
    <property type="match status" value="1"/>
</dbReference>
<dbReference type="GO" id="GO:0000224">
    <property type="term" value="F:peptide-N4-(N-acetyl-beta-glucosaminyl)asparagine amidase activity"/>
    <property type="evidence" value="ECO:0007669"/>
    <property type="project" value="TreeGrafter"/>
</dbReference>
<dbReference type="InterPro" id="IPR000421">
    <property type="entry name" value="FA58C"/>
</dbReference>
<keyword evidence="1" id="KW-0472">Membrane</keyword>
<proteinExistence type="predicted"/>
<dbReference type="InterPro" id="IPR041371">
    <property type="entry name" value="GH92_N"/>
</dbReference>
<feature type="domain" description="F5/8 type C" evidence="3">
    <location>
        <begin position="72"/>
        <end position="214"/>
    </location>
</feature>
<dbReference type="PANTHER" id="PTHR12143:SF43">
    <property type="entry name" value="PUTATIVE-RELATED"/>
    <property type="match status" value="1"/>
</dbReference>
<dbReference type="InterPro" id="IPR008979">
    <property type="entry name" value="Galactose-bd-like_sf"/>
</dbReference>
<dbReference type="SUPFAM" id="SSF48208">
    <property type="entry name" value="Six-hairpin glycosidases"/>
    <property type="match status" value="1"/>
</dbReference>
<evidence type="ECO:0000259" key="4">
    <source>
        <dbReference type="PROSITE" id="PS50093"/>
    </source>
</evidence>
<dbReference type="InterPro" id="IPR012939">
    <property type="entry name" value="Glyco_hydro_92"/>
</dbReference>
<dbReference type="InterPro" id="IPR050883">
    <property type="entry name" value="PNGase"/>
</dbReference>
<feature type="signal peptide" evidence="2">
    <location>
        <begin position="1"/>
        <end position="37"/>
    </location>
</feature>
<dbReference type="InterPro" id="IPR005887">
    <property type="entry name" value="GH92_a_mannosidase_put"/>
</dbReference>
<feature type="domain" description="PKD" evidence="4">
    <location>
        <begin position="1619"/>
        <end position="1676"/>
    </location>
</feature>
<dbReference type="Pfam" id="PF07971">
    <property type="entry name" value="Glyco_hydro_92"/>
    <property type="match status" value="1"/>
</dbReference>
<dbReference type="InterPro" id="IPR006311">
    <property type="entry name" value="TAT_signal"/>
</dbReference>
<dbReference type="CDD" id="cd00146">
    <property type="entry name" value="PKD"/>
    <property type="match status" value="1"/>
</dbReference>
<sequence length="1925" mass="197377">MLRISHYRSAHRARRSLLRTAAVAAAVALVGSGAGLAALPAAAASTPFLSSFETADPQPLASTPFGTQTNVTGKVPPGSLSAYIGNVTASAENAPGETAVKLTDNNSSTKWLTKAATGWVIYTFAKPTLVTDYALTSGNDSAGRDPKNFTIEGSNDGSTWSPVDTQTGQTFSNRQTTNAYHLATPVTFSQYRFTVTQNSGDAYLQLADWDLRDATPGATPMLSVVGAGPTNGYNAKAGAGFSGTHALRYGGKHLADGAAAATNVLYDGVGATIGTKTELSYKVFPDRGTDLAVPSSWVAVDLVLDDGTTLSSKQNLTDANGFGVTARAHGEQKSLFENEWNNIQIDLSSLAGRTVQKVLLSYDYPTGSASTVFSGWIDDVRIGDAAPAADASSKVKLVDTRRGTLSSSSFSRGTNIPATAWPNGFNFFTPFTNGGSQGTLYEYQRANNADNLPTLQAIGISHEPSIWMGDRDQLGIMPSTSGTPNGDLTTRALAFSHSDEIARPDLYSVKFQNNLVTEVTPTDHGGIFRFQFPGTTGSVIVDRVGGSSSLSVAADGTVSGWTDGGSGSGVSRMFISGAFDKTPSAVGTAAGSRTGARYAAFSTTAGETVQLRLATSFISAAQAKKNLDLEVTGKSFDDVNTAAANAWNDRLGVIDVEGATANQLTTLYSNLYRMNLYPNSQFENTGTAGAPVYKHASPVAPQTGSATDTATNAKVVDGKIYVNNGFWDTYRTVWPLYSLLYPKLTDELVDGFVQQYREGGWVSRWSSPGYSDIMTGTSSDVAFADAYINGSVSTAVALDAYDAAVKNATVLAPSNNVGRKSLDTSIFLGYTPDSQGESVSWGLEGYINDHGIGQMAAKLAEDPATPDARRAQLKEESAYFLDRATNYVQMFDPATGFFRPKTASGAVSGDASFDPKTWWGPYTETNAWNFAFHAPFDVDGLASLYGGSQGLVDKLDQFFATPEDGGGGTIHEMIEARAVRMGQLGMSNQPSHHIPYLYAAAGAPSKTQAVVREVQKRLFVGSEIGQGYLGDEDNGEMSSWYIFSALGFYPLQLGSGDYTIGSPLFTKTTVHLAGGKSLVVNAPNNSDKNVYIASAKLNGQALDTAALPHDILSTGGTVDFTMSATPTSWGAHTSSTPVPTPATDVTKAGYGTTTVSDGSQIGSLTDDNSRNVATFATATPAISWTSSSGAVSVNSYTLTSPATGAVPTAWHLEGSADGTSWMPLDTRTGQTFTWATQTRPFELAHPGSFTHYRLTIDATTTGDPASLAELELLATPGTVGDLAITPAEGVKAAVGASVGATLATVSGGDAKTADDLTVTADFHDGAGPKPAAVSKTPLGTWAITAPHAFDAVGEYAVTITAGDGTSQVSADVPVSISRDNTLAGSFDSTCIGDAGVGANCDAKAWAFNRALLKNTGFVQGTTVAVPGTALTFDLPAAVAGQPDNATGNGQTIRFDAGQGATKLSVIGTATQTAQHVTATITFTDGSTAPLAIDYGDWVGAANSPINGGISVGTSAGRLSGSSAADGQTAGIFSTAPYAIPAGKTVQSITLPVQTGDPGSAGRIHVFAFASDGARTALPALTATGTALDAQKTGVEFTAPLATATGGAPSTPGAYAARVNWGDGSPVADATVTPGTGTDPATVAGTHTYTTAGDFTVSVTVDDGLKSTAVTTTVHVERAYQPKLDAVAGTFLPGADATITGHGFAAGEPVTVTLGTTPATPVSTTADGSGAISTTVTIPAGTADATYTVTARGDTSQTDATTSVVVKAPVAPGADATLSLSAGSAVRGATVVAYGDHFPAGETVAFTLHSDPIALGTATVNAQGVFAAPLVVPAGAATGAHEIEATAGGVTVRVAFTVLDAAPVDHGTAPTQGGAWTGLADTGSNAQGAQSAAAMGAWLVLAGALLAGAGYLLNRRIRRTRGGSAE</sequence>
<dbReference type="GO" id="GO:0005975">
    <property type="term" value="P:carbohydrate metabolic process"/>
    <property type="evidence" value="ECO:0007669"/>
    <property type="project" value="InterPro"/>
</dbReference>
<accession>A0A7W4UWY3</accession>
<dbReference type="InterPro" id="IPR000601">
    <property type="entry name" value="PKD_dom"/>
</dbReference>
<keyword evidence="2" id="KW-0732">Signal</keyword>
<dbReference type="Gene3D" id="3.30.2080.10">
    <property type="entry name" value="GH92 mannosidase domain"/>
    <property type="match status" value="1"/>
</dbReference>
<evidence type="ECO:0000259" key="3">
    <source>
        <dbReference type="PROSITE" id="PS50022"/>
    </source>
</evidence>
<dbReference type="GO" id="GO:0005829">
    <property type="term" value="C:cytosol"/>
    <property type="evidence" value="ECO:0007669"/>
    <property type="project" value="TreeGrafter"/>
</dbReference>
<keyword evidence="1" id="KW-1133">Transmembrane helix</keyword>
<comment type="caution">
    <text evidence="5">The sequence shown here is derived from an EMBL/GenBank/DDBJ whole genome shotgun (WGS) entry which is preliminary data.</text>
</comment>
<dbReference type="PANTHER" id="PTHR12143">
    <property type="entry name" value="PEPTIDE N-GLYCANASE PNGASE -RELATED"/>
    <property type="match status" value="1"/>
</dbReference>
<dbReference type="Pfam" id="PF17678">
    <property type="entry name" value="Glyco_hydro_92N"/>
    <property type="match status" value="1"/>
</dbReference>
<dbReference type="PROSITE" id="PS50093">
    <property type="entry name" value="PKD"/>
    <property type="match status" value="1"/>
</dbReference>
<keyword evidence="1" id="KW-0812">Transmembrane</keyword>
<dbReference type="Gene3D" id="2.60.120.260">
    <property type="entry name" value="Galactose-binding domain-like"/>
    <property type="match status" value="2"/>
</dbReference>
<dbReference type="InterPro" id="IPR014718">
    <property type="entry name" value="GH-type_carb-bd"/>
</dbReference>
<gene>
    <name evidence="5" type="ORF">FHX33_002573</name>
</gene>
<dbReference type="NCBIfam" id="TIGR01180">
    <property type="entry name" value="aman2_put"/>
    <property type="match status" value="1"/>
</dbReference>
<dbReference type="FunFam" id="3.30.2080.10:FF:000001">
    <property type="entry name" value="Alpha-1,2-mannosidase subfamily"/>
    <property type="match status" value="1"/>
</dbReference>
<evidence type="ECO:0000256" key="2">
    <source>
        <dbReference type="SAM" id="SignalP"/>
    </source>
</evidence>
<reference evidence="5 6" key="1">
    <citation type="submission" date="2020-08" db="EMBL/GenBank/DDBJ databases">
        <title>Sequencing the genomes of 1000 actinobacteria strains.</title>
        <authorList>
            <person name="Klenk H.-P."/>
        </authorList>
    </citation>
    <scope>NUCLEOTIDE SEQUENCE [LARGE SCALE GENOMIC DNA]</scope>
    <source>
        <strain evidence="5 6">DSM 20146</strain>
    </source>
</reference>
<dbReference type="Proteomes" id="UP000538196">
    <property type="component" value="Unassembled WGS sequence"/>
</dbReference>
<evidence type="ECO:0000313" key="5">
    <source>
        <dbReference type="EMBL" id="MBB2967810.1"/>
    </source>
</evidence>
<dbReference type="EMBL" id="JACHVP010000002">
    <property type="protein sequence ID" value="MBB2967810.1"/>
    <property type="molecule type" value="Genomic_DNA"/>
</dbReference>
<dbReference type="SUPFAM" id="SSF49785">
    <property type="entry name" value="Galactose-binding domain-like"/>
    <property type="match status" value="1"/>
</dbReference>
<dbReference type="InterPro" id="IPR013783">
    <property type="entry name" value="Ig-like_fold"/>
</dbReference>
<evidence type="ECO:0000313" key="6">
    <source>
        <dbReference type="Proteomes" id="UP000538196"/>
    </source>
</evidence>
<organism evidence="5 6">
    <name type="scientific">Leifsonia aquatica</name>
    <name type="common">Corynebacterium aquaticum</name>
    <dbReference type="NCBI Taxonomy" id="144185"/>
    <lineage>
        <taxon>Bacteria</taxon>
        <taxon>Bacillati</taxon>
        <taxon>Actinomycetota</taxon>
        <taxon>Actinomycetes</taxon>
        <taxon>Micrococcales</taxon>
        <taxon>Microbacteriaceae</taxon>
        <taxon>Leifsonia</taxon>
    </lineage>
</organism>
<dbReference type="PROSITE" id="PS50022">
    <property type="entry name" value="FA58C_3"/>
    <property type="match status" value="1"/>
</dbReference>
<dbReference type="Gene3D" id="2.60.40.10">
    <property type="entry name" value="Immunoglobulins"/>
    <property type="match status" value="1"/>
</dbReference>
<keyword evidence="6" id="KW-1185">Reference proteome</keyword>
<dbReference type="Pfam" id="PF00754">
    <property type="entry name" value="F5_F8_type_C"/>
    <property type="match status" value="1"/>
</dbReference>
<name>A0A7W4UWY3_LEIAQ</name>
<feature type="transmembrane region" description="Helical" evidence="1">
    <location>
        <begin position="1891"/>
        <end position="1912"/>
    </location>
</feature>
<protein>
    <submittedName>
        <fullName evidence="5">Putative alpha-1,2-mannosidase</fullName>
    </submittedName>
</protein>
<dbReference type="InterPro" id="IPR035986">
    <property type="entry name" value="PKD_dom_sf"/>
</dbReference>
<feature type="chain" id="PRO_5039218622" evidence="2">
    <location>
        <begin position="38"/>
        <end position="1925"/>
    </location>
</feature>
<dbReference type="RefSeq" id="WP_183428589.1">
    <property type="nucleotide sequence ID" value="NZ_JACHVP010000002.1"/>
</dbReference>
<dbReference type="Gene3D" id="2.70.98.10">
    <property type="match status" value="1"/>
</dbReference>
<dbReference type="Gene3D" id="1.20.1050.60">
    <property type="entry name" value="alpha-1,2-mannosidase"/>
    <property type="match status" value="1"/>
</dbReference>
<dbReference type="Gene3D" id="1.20.1610.10">
    <property type="entry name" value="alpha-1,2-mannosidases domains"/>
    <property type="match status" value="1"/>
</dbReference>
<dbReference type="InterPro" id="IPR008928">
    <property type="entry name" value="6-hairpin_glycosidase_sf"/>
</dbReference>
<dbReference type="GO" id="GO:0030246">
    <property type="term" value="F:carbohydrate binding"/>
    <property type="evidence" value="ECO:0007669"/>
    <property type="project" value="InterPro"/>
</dbReference>